<name>D6ZD54_SEGRD</name>
<accession>D6ZD54</accession>
<dbReference type="Gene3D" id="1.10.260.40">
    <property type="entry name" value="lambda repressor-like DNA-binding domains"/>
    <property type="match status" value="1"/>
</dbReference>
<dbReference type="CDD" id="cd00093">
    <property type="entry name" value="HTH_XRE"/>
    <property type="match status" value="1"/>
</dbReference>
<protein>
    <submittedName>
        <fullName evidence="2">Transcriptional regulator, XRE family</fullName>
    </submittedName>
</protein>
<proteinExistence type="predicted"/>
<feature type="domain" description="HTH cro/C1-type" evidence="1">
    <location>
        <begin position="25"/>
        <end position="84"/>
    </location>
</feature>
<dbReference type="SUPFAM" id="SSF47413">
    <property type="entry name" value="lambda repressor-like DNA-binding domains"/>
    <property type="match status" value="1"/>
</dbReference>
<dbReference type="HOGENOM" id="CLU_1342472_0_0_11"/>
<dbReference type="STRING" id="640132.Srot_2809"/>
<dbReference type="SMART" id="SM00530">
    <property type="entry name" value="HTH_XRE"/>
    <property type="match status" value="1"/>
</dbReference>
<dbReference type="GO" id="GO:0003677">
    <property type="term" value="F:DNA binding"/>
    <property type="evidence" value="ECO:0007669"/>
    <property type="project" value="InterPro"/>
</dbReference>
<dbReference type="eggNOG" id="COG1476">
    <property type="taxonomic scope" value="Bacteria"/>
</dbReference>
<sequence length="204" mass="23131">MPEDEETGSEPLVGMTFDRMIGSRIKELREARGLPQSALADAVNTRGERFTQQIVGKIENGQRSLKYQEAILIAHILRVPVGVFWMTGESATDEYAELDVKFDNLNRVASRADRALWELLEAIAEVEVVEKSYWKVAGGSDTDPNRQDAYSIAQSWMVALMSVNVQVQYAHKRMGDKFTHLSPAYPDLKRLLHLYDNEMDDEPL</sequence>
<dbReference type="OrthoDB" id="513181at2"/>
<organism evidence="2 3">
    <name type="scientific">Segniliparus rotundus (strain ATCC BAA-972 / CDC 1076 / CIP 108378 / DSM 44985 / JCM 13578)</name>
    <dbReference type="NCBI Taxonomy" id="640132"/>
    <lineage>
        <taxon>Bacteria</taxon>
        <taxon>Bacillati</taxon>
        <taxon>Actinomycetota</taxon>
        <taxon>Actinomycetes</taxon>
        <taxon>Mycobacteriales</taxon>
        <taxon>Segniliparaceae</taxon>
        <taxon>Segniliparus</taxon>
    </lineage>
</organism>
<evidence type="ECO:0000313" key="2">
    <source>
        <dbReference type="EMBL" id="ADG99241.1"/>
    </source>
</evidence>
<dbReference type="Proteomes" id="UP000002247">
    <property type="component" value="Chromosome"/>
</dbReference>
<keyword evidence="3" id="KW-1185">Reference proteome</keyword>
<dbReference type="EMBL" id="CP001958">
    <property type="protein sequence ID" value="ADG99241.1"/>
    <property type="molecule type" value="Genomic_DNA"/>
</dbReference>
<evidence type="ECO:0000313" key="3">
    <source>
        <dbReference type="Proteomes" id="UP000002247"/>
    </source>
</evidence>
<reference evidence="2 3" key="1">
    <citation type="journal article" date="2010" name="Stand. Genomic Sci.">
        <title>Complete genome sequence of Segniliparus rotundus type strain (CDC 1076).</title>
        <authorList>
            <person name="Sikorski J."/>
            <person name="Lapidus A."/>
            <person name="Copeland A."/>
            <person name="Misra M."/>
            <person name="Glavina Del Rio T."/>
            <person name="Nolan M."/>
            <person name="Lucas S."/>
            <person name="Chen F."/>
            <person name="Tice H."/>
            <person name="Cheng J.F."/>
            <person name="Jando M."/>
            <person name="Schneider S."/>
            <person name="Bruce D."/>
            <person name="Goodwin L."/>
            <person name="Pitluck S."/>
            <person name="Liolios K."/>
            <person name="Mikhailova N."/>
            <person name="Pati A."/>
            <person name="Ivanova N."/>
            <person name="Mavromatis K."/>
            <person name="Chen A."/>
            <person name="Palaniappan K."/>
            <person name="Chertkov O."/>
            <person name="Land M."/>
            <person name="Hauser L."/>
            <person name="Chang Y.J."/>
            <person name="Jeffries C.D."/>
            <person name="Brettin T."/>
            <person name="Detter J.C."/>
            <person name="Han C."/>
            <person name="Rohde M."/>
            <person name="Goker M."/>
            <person name="Bristow J."/>
            <person name="Eisen J.A."/>
            <person name="Markowitz V."/>
            <person name="Hugenholtz P."/>
            <person name="Kyrpides N.C."/>
            <person name="Klenk H.P."/>
        </authorList>
    </citation>
    <scope>NUCLEOTIDE SEQUENCE [LARGE SCALE GENOMIC DNA]</scope>
    <source>
        <strain evidence="3">ATCC BAA-972 / CDC 1076 / CIP 108378 / DSM 44985 / JCM 13578</strain>
    </source>
</reference>
<dbReference type="RefSeq" id="WP_013139690.1">
    <property type="nucleotide sequence ID" value="NC_014168.1"/>
</dbReference>
<dbReference type="AlphaFoldDB" id="D6ZD54"/>
<dbReference type="KEGG" id="srt:Srot_2809"/>
<evidence type="ECO:0000259" key="1">
    <source>
        <dbReference type="PROSITE" id="PS50943"/>
    </source>
</evidence>
<dbReference type="InterPro" id="IPR010982">
    <property type="entry name" value="Lambda_DNA-bd_dom_sf"/>
</dbReference>
<dbReference type="InterPro" id="IPR001387">
    <property type="entry name" value="Cro/C1-type_HTH"/>
</dbReference>
<dbReference type="PROSITE" id="PS50943">
    <property type="entry name" value="HTH_CROC1"/>
    <property type="match status" value="1"/>
</dbReference>
<dbReference type="Pfam" id="PF01381">
    <property type="entry name" value="HTH_3"/>
    <property type="match status" value="1"/>
</dbReference>
<gene>
    <name evidence="2" type="ordered locus">Srot_2809</name>
</gene>